<dbReference type="Proteomes" id="UP000290572">
    <property type="component" value="Unassembled WGS sequence"/>
</dbReference>
<name>A0A498MEP1_LABRO</name>
<protein>
    <submittedName>
        <fullName evidence="1">Uncharacterized protein</fullName>
    </submittedName>
</protein>
<dbReference type="EMBL" id="QBIY01012660">
    <property type="protein sequence ID" value="RXN19669.1"/>
    <property type="molecule type" value="Genomic_DNA"/>
</dbReference>
<dbReference type="AlphaFoldDB" id="A0A498MEP1"/>
<comment type="caution">
    <text evidence="1">The sequence shown here is derived from an EMBL/GenBank/DDBJ whole genome shotgun (WGS) entry which is preliminary data.</text>
</comment>
<gene>
    <name evidence="1" type="ORF">ROHU_025542</name>
</gene>
<organism evidence="1 2">
    <name type="scientific">Labeo rohita</name>
    <name type="common">Indian major carp</name>
    <name type="synonym">Cyprinus rohita</name>
    <dbReference type="NCBI Taxonomy" id="84645"/>
    <lineage>
        <taxon>Eukaryota</taxon>
        <taxon>Metazoa</taxon>
        <taxon>Chordata</taxon>
        <taxon>Craniata</taxon>
        <taxon>Vertebrata</taxon>
        <taxon>Euteleostomi</taxon>
        <taxon>Actinopterygii</taxon>
        <taxon>Neopterygii</taxon>
        <taxon>Teleostei</taxon>
        <taxon>Ostariophysi</taxon>
        <taxon>Cypriniformes</taxon>
        <taxon>Cyprinidae</taxon>
        <taxon>Labeoninae</taxon>
        <taxon>Labeonini</taxon>
        <taxon>Labeo</taxon>
    </lineage>
</organism>
<reference evidence="1 2" key="1">
    <citation type="submission" date="2018-03" db="EMBL/GenBank/DDBJ databases">
        <title>Draft genome sequence of Rohu Carp (Labeo rohita).</title>
        <authorList>
            <person name="Das P."/>
            <person name="Kushwaha B."/>
            <person name="Joshi C.G."/>
            <person name="Kumar D."/>
            <person name="Nagpure N.S."/>
            <person name="Sahoo L."/>
            <person name="Das S.P."/>
            <person name="Bit A."/>
            <person name="Patnaik S."/>
            <person name="Meher P.K."/>
            <person name="Jayasankar P."/>
            <person name="Koringa P.G."/>
            <person name="Patel N.V."/>
            <person name="Hinsu A.T."/>
            <person name="Kumar R."/>
            <person name="Pandey M."/>
            <person name="Agarwal S."/>
            <person name="Srivastava S."/>
            <person name="Singh M."/>
            <person name="Iquebal M.A."/>
            <person name="Jaiswal S."/>
            <person name="Angadi U.B."/>
            <person name="Kumar N."/>
            <person name="Raza M."/>
            <person name="Shah T.M."/>
            <person name="Rai A."/>
            <person name="Jena J.K."/>
        </authorList>
    </citation>
    <scope>NUCLEOTIDE SEQUENCE [LARGE SCALE GENOMIC DNA]</scope>
    <source>
        <strain evidence="1">DASCIFA01</strain>
        <tissue evidence="1">Testis</tissue>
    </source>
</reference>
<evidence type="ECO:0000313" key="1">
    <source>
        <dbReference type="EMBL" id="RXN19669.1"/>
    </source>
</evidence>
<accession>A0A498MEP1</accession>
<evidence type="ECO:0000313" key="2">
    <source>
        <dbReference type="Proteomes" id="UP000290572"/>
    </source>
</evidence>
<sequence>MGSCHSGSMFTTLPDNIRDLAMYPALFIQVVMMSLQKANLVPYCIFVWIQLILPFIDVRENGGRKRGGRFAQYGPQFGGQAESYIE</sequence>
<keyword evidence="2" id="KW-1185">Reference proteome</keyword>
<proteinExistence type="predicted"/>